<evidence type="ECO:0000313" key="1">
    <source>
        <dbReference type="EMBL" id="KYO33884.1"/>
    </source>
</evidence>
<reference evidence="1 2" key="1">
    <citation type="journal article" date="2012" name="Genome Biol.">
        <title>Sequencing three crocodilian genomes to illuminate the evolution of archosaurs and amniotes.</title>
        <authorList>
            <person name="St John J.A."/>
            <person name="Braun E.L."/>
            <person name="Isberg S.R."/>
            <person name="Miles L.G."/>
            <person name="Chong A.Y."/>
            <person name="Gongora J."/>
            <person name="Dalzell P."/>
            <person name="Moran C."/>
            <person name="Bed'hom B."/>
            <person name="Abzhanov A."/>
            <person name="Burgess S.C."/>
            <person name="Cooksey A.M."/>
            <person name="Castoe T.A."/>
            <person name="Crawford N.G."/>
            <person name="Densmore L.D."/>
            <person name="Drew J.C."/>
            <person name="Edwards S.V."/>
            <person name="Faircloth B.C."/>
            <person name="Fujita M.K."/>
            <person name="Greenwold M.J."/>
            <person name="Hoffmann F.G."/>
            <person name="Howard J.M."/>
            <person name="Iguchi T."/>
            <person name="Janes D.E."/>
            <person name="Khan S.Y."/>
            <person name="Kohno S."/>
            <person name="de Koning A.J."/>
            <person name="Lance S.L."/>
            <person name="McCarthy F.M."/>
            <person name="McCormack J.E."/>
            <person name="Merchant M.E."/>
            <person name="Peterson D.G."/>
            <person name="Pollock D.D."/>
            <person name="Pourmand N."/>
            <person name="Raney B.J."/>
            <person name="Roessler K.A."/>
            <person name="Sanford J.R."/>
            <person name="Sawyer R.H."/>
            <person name="Schmidt C.J."/>
            <person name="Triplett E.W."/>
            <person name="Tuberville T.D."/>
            <person name="Venegas-Anaya M."/>
            <person name="Howard J.T."/>
            <person name="Jarvis E.D."/>
            <person name="Guillette L.J.Jr."/>
            <person name="Glenn T.C."/>
            <person name="Green R.E."/>
            <person name="Ray D.A."/>
        </authorList>
    </citation>
    <scope>NUCLEOTIDE SEQUENCE [LARGE SCALE GENOMIC DNA]</scope>
    <source>
        <strain evidence="1">KSC_2009_1</strain>
    </source>
</reference>
<organism evidence="1 2">
    <name type="scientific">Alligator mississippiensis</name>
    <name type="common">American alligator</name>
    <dbReference type="NCBI Taxonomy" id="8496"/>
    <lineage>
        <taxon>Eukaryota</taxon>
        <taxon>Metazoa</taxon>
        <taxon>Chordata</taxon>
        <taxon>Craniata</taxon>
        <taxon>Vertebrata</taxon>
        <taxon>Euteleostomi</taxon>
        <taxon>Archelosauria</taxon>
        <taxon>Archosauria</taxon>
        <taxon>Crocodylia</taxon>
        <taxon>Alligatoridae</taxon>
        <taxon>Alligatorinae</taxon>
        <taxon>Alligator</taxon>
    </lineage>
</organism>
<gene>
    <name evidence="1" type="ORF">Y1Q_0024506</name>
</gene>
<dbReference type="Proteomes" id="UP000050525">
    <property type="component" value="Unassembled WGS sequence"/>
</dbReference>
<protein>
    <submittedName>
        <fullName evidence="1">Uncharacterized protein</fullName>
    </submittedName>
</protein>
<accession>A0A151NAQ0</accession>
<sequence length="79" mass="9068">MIRCTKETVNHLRQIHAQMNSSMFCPRCLAGKVIHYLQGSDVVRLLSIMGNEYWSCHELTKQGMSKSKGRSFLFTECSI</sequence>
<dbReference type="EMBL" id="AKHW03003627">
    <property type="protein sequence ID" value="KYO33884.1"/>
    <property type="molecule type" value="Genomic_DNA"/>
</dbReference>
<proteinExistence type="predicted"/>
<keyword evidence="2" id="KW-1185">Reference proteome</keyword>
<name>A0A151NAQ0_ALLMI</name>
<evidence type="ECO:0000313" key="2">
    <source>
        <dbReference type="Proteomes" id="UP000050525"/>
    </source>
</evidence>
<dbReference type="AlphaFoldDB" id="A0A151NAQ0"/>
<comment type="caution">
    <text evidence="1">The sequence shown here is derived from an EMBL/GenBank/DDBJ whole genome shotgun (WGS) entry which is preliminary data.</text>
</comment>